<dbReference type="InterPro" id="IPR001647">
    <property type="entry name" value="HTH_TetR"/>
</dbReference>
<dbReference type="Pfam" id="PF00440">
    <property type="entry name" value="TetR_N"/>
    <property type="match status" value="1"/>
</dbReference>
<dbReference type="KEGG" id="ngv:CDO52_15445"/>
<dbReference type="PANTHER" id="PTHR30055">
    <property type="entry name" value="HTH-TYPE TRANSCRIPTIONAL REGULATOR RUTR"/>
    <property type="match status" value="1"/>
</dbReference>
<dbReference type="InterPro" id="IPR009057">
    <property type="entry name" value="Homeodomain-like_sf"/>
</dbReference>
<dbReference type="RefSeq" id="WP_033300468.1">
    <property type="nucleotide sequence ID" value="NZ_ANBG01000223.1"/>
</dbReference>
<reference evidence="6 7" key="1">
    <citation type="submission" date="2017-08" db="EMBL/GenBank/DDBJ databases">
        <title>The complete genome sequence of Nocardiopsis gilva YIM 90087.</title>
        <authorList>
            <person name="Yin M."/>
            <person name="Tang S."/>
        </authorList>
    </citation>
    <scope>NUCLEOTIDE SEQUENCE [LARGE SCALE GENOMIC DNA]</scope>
    <source>
        <strain evidence="6 7">YIM 90087</strain>
    </source>
</reference>
<keyword evidence="7" id="KW-1185">Reference proteome</keyword>
<dbReference type="Proteomes" id="UP000215005">
    <property type="component" value="Chromosome"/>
</dbReference>
<dbReference type="PANTHER" id="PTHR30055:SF151">
    <property type="entry name" value="TRANSCRIPTIONAL REGULATORY PROTEIN"/>
    <property type="match status" value="1"/>
</dbReference>
<evidence type="ECO:0000313" key="7">
    <source>
        <dbReference type="Proteomes" id="UP000215005"/>
    </source>
</evidence>
<accession>A0A223S7A7</accession>
<evidence type="ECO:0000313" key="6">
    <source>
        <dbReference type="EMBL" id="ASU83993.1"/>
    </source>
</evidence>
<keyword evidence="2 4" id="KW-0238">DNA-binding</keyword>
<dbReference type="SUPFAM" id="SSF46689">
    <property type="entry name" value="Homeodomain-like"/>
    <property type="match status" value="1"/>
</dbReference>
<evidence type="ECO:0000256" key="1">
    <source>
        <dbReference type="ARBA" id="ARBA00023015"/>
    </source>
</evidence>
<organism evidence="6 7">
    <name type="scientific">Nocardiopsis gilva YIM 90087</name>
    <dbReference type="NCBI Taxonomy" id="1235441"/>
    <lineage>
        <taxon>Bacteria</taxon>
        <taxon>Bacillati</taxon>
        <taxon>Actinomycetota</taxon>
        <taxon>Actinomycetes</taxon>
        <taxon>Streptosporangiales</taxon>
        <taxon>Nocardiopsidaceae</taxon>
        <taxon>Nocardiopsis</taxon>
    </lineage>
</organism>
<evidence type="ECO:0000256" key="3">
    <source>
        <dbReference type="ARBA" id="ARBA00023163"/>
    </source>
</evidence>
<dbReference type="InterPro" id="IPR036271">
    <property type="entry name" value="Tet_transcr_reg_TetR-rel_C_sf"/>
</dbReference>
<dbReference type="Gene3D" id="1.10.10.60">
    <property type="entry name" value="Homeodomain-like"/>
    <property type="match status" value="1"/>
</dbReference>
<dbReference type="InterPro" id="IPR050109">
    <property type="entry name" value="HTH-type_TetR-like_transc_reg"/>
</dbReference>
<evidence type="ECO:0000256" key="2">
    <source>
        <dbReference type="ARBA" id="ARBA00023125"/>
    </source>
</evidence>
<dbReference type="Gene3D" id="1.10.357.10">
    <property type="entry name" value="Tetracycline Repressor, domain 2"/>
    <property type="match status" value="1"/>
</dbReference>
<dbReference type="GO" id="GO:0000976">
    <property type="term" value="F:transcription cis-regulatory region binding"/>
    <property type="evidence" value="ECO:0007669"/>
    <property type="project" value="TreeGrafter"/>
</dbReference>
<protein>
    <submittedName>
        <fullName evidence="6">TetR/AcrR family transcriptional regulator</fullName>
    </submittedName>
</protein>
<keyword evidence="1" id="KW-0805">Transcription regulation</keyword>
<evidence type="ECO:0000259" key="5">
    <source>
        <dbReference type="PROSITE" id="PS50977"/>
    </source>
</evidence>
<feature type="DNA-binding region" description="H-T-H motif" evidence="4">
    <location>
        <begin position="55"/>
        <end position="74"/>
    </location>
</feature>
<keyword evidence="3" id="KW-0804">Transcription</keyword>
<dbReference type="SUPFAM" id="SSF48498">
    <property type="entry name" value="Tetracyclin repressor-like, C-terminal domain"/>
    <property type="match status" value="1"/>
</dbReference>
<dbReference type="Pfam" id="PF02909">
    <property type="entry name" value="TetR_C_1"/>
    <property type="match status" value="1"/>
</dbReference>
<gene>
    <name evidence="6" type="ORF">CDO52_15445</name>
</gene>
<proteinExistence type="predicted"/>
<dbReference type="PROSITE" id="PS50977">
    <property type="entry name" value="HTH_TETR_2"/>
    <property type="match status" value="1"/>
</dbReference>
<dbReference type="AlphaFoldDB" id="A0A223S7A7"/>
<dbReference type="EMBL" id="CP022753">
    <property type="protein sequence ID" value="ASU83993.1"/>
    <property type="molecule type" value="Genomic_DNA"/>
</dbReference>
<dbReference type="InterPro" id="IPR004111">
    <property type="entry name" value="Repressor_TetR_C"/>
</dbReference>
<feature type="domain" description="HTH tetR-type" evidence="5">
    <location>
        <begin position="32"/>
        <end position="92"/>
    </location>
</feature>
<dbReference type="GO" id="GO:0045892">
    <property type="term" value="P:negative regulation of DNA-templated transcription"/>
    <property type="evidence" value="ECO:0007669"/>
    <property type="project" value="InterPro"/>
</dbReference>
<dbReference type="GO" id="GO:0003700">
    <property type="term" value="F:DNA-binding transcription factor activity"/>
    <property type="evidence" value="ECO:0007669"/>
    <property type="project" value="TreeGrafter"/>
</dbReference>
<evidence type="ECO:0000256" key="4">
    <source>
        <dbReference type="PROSITE-ProRule" id="PRU00335"/>
    </source>
</evidence>
<sequence length="259" mass="28334">MSAEHKGSGDSARRLALLWRNSGAPGRRGRSDLSVDKIVRAAIEIADAEGLAALSMRKVADRLGVGTMSLYTYVSGKADLTDAMLDTVYGEAEHPEEDTGGWRARLERIARENRALYIRHPWMLQVATGRPVLGPNETAKYDYELRAVDGIGLTELEMDSVITLISGYVHGAARGAVEADQIVRRSGMTDEEWWNAQAPLLARVADPTRFPTAARVGAAAGAEYGSAYDPDRDFEFGLRRILDGIEVLVRERSSAPMED</sequence>
<name>A0A223S7A7_9ACTN</name>
<dbReference type="OrthoDB" id="4540879at2"/>